<keyword evidence="3" id="KW-1185">Reference proteome</keyword>
<protein>
    <submittedName>
        <fullName evidence="2">Uncharacterized protein</fullName>
    </submittedName>
</protein>
<dbReference type="Proteomes" id="UP001519460">
    <property type="component" value="Unassembled WGS sequence"/>
</dbReference>
<reference evidence="2 3" key="1">
    <citation type="journal article" date="2023" name="Sci. Data">
        <title>Genome assembly of the Korean intertidal mud-creeper Batillaria attramentaria.</title>
        <authorList>
            <person name="Patra A.K."/>
            <person name="Ho P.T."/>
            <person name="Jun S."/>
            <person name="Lee S.J."/>
            <person name="Kim Y."/>
            <person name="Won Y.J."/>
        </authorList>
    </citation>
    <scope>NUCLEOTIDE SEQUENCE [LARGE SCALE GENOMIC DNA]</scope>
    <source>
        <strain evidence="2">Wonlab-2016</strain>
    </source>
</reference>
<feature type="non-terminal residue" evidence="2">
    <location>
        <position position="70"/>
    </location>
</feature>
<sequence length="70" mass="7775">MLMATTADFVDSDDQEKFEDAEETAPSYPSSDLIGGAGVPVFVPFPDSSDVEESQYYFPAPLKRRYYGRA</sequence>
<dbReference type="AlphaFoldDB" id="A0ABD0JRG1"/>
<dbReference type="EMBL" id="JACVVK020000343">
    <property type="protein sequence ID" value="KAK7477683.1"/>
    <property type="molecule type" value="Genomic_DNA"/>
</dbReference>
<evidence type="ECO:0000313" key="2">
    <source>
        <dbReference type="EMBL" id="KAK7477683.1"/>
    </source>
</evidence>
<feature type="region of interest" description="Disordered" evidence="1">
    <location>
        <begin position="1"/>
        <end position="32"/>
    </location>
</feature>
<feature type="compositionally biased region" description="Acidic residues" evidence="1">
    <location>
        <begin position="10"/>
        <end position="23"/>
    </location>
</feature>
<proteinExistence type="predicted"/>
<evidence type="ECO:0000313" key="3">
    <source>
        <dbReference type="Proteomes" id="UP001519460"/>
    </source>
</evidence>
<accession>A0ABD0JRG1</accession>
<comment type="caution">
    <text evidence="2">The sequence shown here is derived from an EMBL/GenBank/DDBJ whole genome shotgun (WGS) entry which is preliminary data.</text>
</comment>
<evidence type="ECO:0000256" key="1">
    <source>
        <dbReference type="SAM" id="MobiDB-lite"/>
    </source>
</evidence>
<organism evidence="2 3">
    <name type="scientific">Batillaria attramentaria</name>
    <dbReference type="NCBI Taxonomy" id="370345"/>
    <lineage>
        <taxon>Eukaryota</taxon>
        <taxon>Metazoa</taxon>
        <taxon>Spiralia</taxon>
        <taxon>Lophotrochozoa</taxon>
        <taxon>Mollusca</taxon>
        <taxon>Gastropoda</taxon>
        <taxon>Caenogastropoda</taxon>
        <taxon>Sorbeoconcha</taxon>
        <taxon>Cerithioidea</taxon>
        <taxon>Batillariidae</taxon>
        <taxon>Batillaria</taxon>
    </lineage>
</organism>
<gene>
    <name evidence="2" type="ORF">BaRGS_00031067</name>
</gene>
<name>A0ABD0JRG1_9CAEN</name>